<evidence type="ECO:0000313" key="1">
    <source>
        <dbReference type="EMBL" id="OJJ52959.1"/>
    </source>
</evidence>
<dbReference type="Proteomes" id="UP000184356">
    <property type="component" value="Unassembled WGS sequence"/>
</dbReference>
<protein>
    <submittedName>
        <fullName evidence="1">Uncharacterized protein</fullName>
    </submittedName>
</protein>
<proteinExistence type="predicted"/>
<name>A0A1L9T0M1_9EURO</name>
<dbReference type="InterPro" id="IPR046670">
    <property type="entry name" value="DUF6540"/>
</dbReference>
<dbReference type="STRING" id="1036612.A0A1L9T0M1"/>
<keyword evidence="2" id="KW-1185">Reference proteome</keyword>
<dbReference type="RefSeq" id="XP_040696765.1">
    <property type="nucleotide sequence ID" value="XM_040853106.1"/>
</dbReference>
<organism evidence="1 2">
    <name type="scientific">Aspergillus sydowii CBS 593.65</name>
    <dbReference type="NCBI Taxonomy" id="1036612"/>
    <lineage>
        <taxon>Eukaryota</taxon>
        <taxon>Fungi</taxon>
        <taxon>Dikarya</taxon>
        <taxon>Ascomycota</taxon>
        <taxon>Pezizomycotina</taxon>
        <taxon>Eurotiomycetes</taxon>
        <taxon>Eurotiomycetidae</taxon>
        <taxon>Eurotiales</taxon>
        <taxon>Aspergillaceae</taxon>
        <taxon>Aspergillus</taxon>
        <taxon>Aspergillus subgen. Nidulantes</taxon>
    </lineage>
</organism>
<dbReference type="EMBL" id="KV878599">
    <property type="protein sequence ID" value="OJJ52959.1"/>
    <property type="molecule type" value="Genomic_DNA"/>
</dbReference>
<gene>
    <name evidence="1" type="ORF">ASPSYDRAFT_95321</name>
</gene>
<sequence>MPQKLFILIYKGDPLDYSEYRHTALYFHFPSSRSIMHVVGCPGLFRYANNIDTDPSVMGRLAKVVPVTEIPTDIGEDSISQTVARTPIRNGRLDLDWNCQNWVGDALARLVERGWITAEQRGVAIDKMADACLEAGDD</sequence>
<dbReference type="OrthoDB" id="37659at2759"/>
<dbReference type="VEuPathDB" id="FungiDB:ASPSYDRAFT_95321"/>
<dbReference type="AlphaFoldDB" id="A0A1L9T0M1"/>
<evidence type="ECO:0000313" key="2">
    <source>
        <dbReference type="Proteomes" id="UP000184356"/>
    </source>
</evidence>
<dbReference type="GeneID" id="63769179"/>
<reference evidence="2" key="1">
    <citation type="journal article" date="2017" name="Genome Biol.">
        <title>Comparative genomics reveals high biological diversity and specific adaptations in the industrially and medically important fungal genus Aspergillus.</title>
        <authorList>
            <person name="de Vries R.P."/>
            <person name="Riley R."/>
            <person name="Wiebenga A."/>
            <person name="Aguilar-Osorio G."/>
            <person name="Amillis S."/>
            <person name="Uchima C.A."/>
            <person name="Anderluh G."/>
            <person name="Asadollahi M."/>
            <person name="Askin M."/>
            <person name="Barry K."/>
            <person name="Battaglia E."/>
            <person name="Bayram O."/>
            <person name="Benocci T."/>
            <person name="Braus-Stromeyer S.A."/>
            <person name="Caldana C."/>
            <person name="Canovas D."/>
            <person name="Cerqueira G.C."/>
            <person name="Chen F."/>
            <person name="Chen W."/>
            <person name="Choi C."/>
            <person name="Clum A."/>
            <person name="Dos Santos R.A."/>
            <person name="Damasio A.R."/>
            <person name="Diallinas G."/>
            <person name="Emri T."/>
            <person name="Fekete E."/>
            <person name="Flipphi M."/>
            <person name="Freyberg S."/>
            <person name="Gallo A."/>
            <person name="Gournas C."/>
            <person name="Habgood R."/>
            <person name="Hainaut M."/>
            <person name="Harispe M.L."/>
            <person name="Henrissat B."/>
            <person name="Hilden K.S."/>
            <person name="Hope R."/>
            <person name="Hossain A."/>
            <person name="Karabika E."/>
            <person name="Karaffa L."/>
            <person name="Karanyi Z."/>
            <person name="Krasevec N."/>
            <person name="Kuo A."/>
            <person name="Kusch H."/>
            <person name="LaButti K."/>
            <person name="Lagendijk E.L."/>
            <person name="Lapidus A."/>
            <person name="Levasseur A."/>
            <person name="Lindquist E."/>
            <person name="Lipzen A."/>
            <person name="Logrieco A.F."/>
            <person name="MacCabe A."/>
            <person name="Maekelae M.R."/>
            <person name="Malavazi I."/>
            <person name="Melin P."/>
            <person name="Meyer V."/>
            <person name="Mielnichuk N."/>
            <person name="Miskei M."/>
            <person name="Molnar A.P."/>
            <person name="Mule G."/>
            <person name="Ngan C.Y."/>
            <person name="Orejas M."/>
            <person name="Orosz E."/>
            <person name="Ouedraogo J.P."/>
            <person name="Overkamp K.M."/>
            <person name="Park H.-S."/>
            <person name="Perrone G."/>
            <person name="Piumi F."/>
            <person name="Punt P.J."/>
            <person name="Ram A.F."/>
            <person name="Ramon A."/>
            <person name="Rauscher S."/>
            <person name="Record E."/>
            <person name="Riano-Pachon D.M."/>
            <person name="Robert V."/>
            <person name="Roehrig J."/>
            <person name="Ruller R."/>
            <person name="Salamov A."/>
            <person name="Salih N.S."/>
            <person name="Samson R.A."/>
            <person name="Sandor E."/>
            <person name="Sanguinetti M."/>
            <person name="Schuetze T."/>
            <person name="Sepcic K."/>
            <person name="Shelest E."/>
            <person name="Sherlock G."/>
            <person name="Sophianopoulou V."/>
            <person name="Squina F.M."/>
            <person name="Sun H."/>
            <person name="Susca A."/>
            <person name="Todd R.B."/>
            <person name="Tsang A."/>
            <person name="Unkles S.E."/>
            <person name="van de Wiele N."/>
            <person name="van Rossen-Uffink D."/>
            <person name="Oliveira J.V."/>
            <person name="Vesth T.C."/>
            <person name="Visser J."/>
            <person name="Yu J.-H."/>
            <person name="Zhou M."/>
            <person name="Andersen M.R."/>
            <person name="Archer D.B."/>
            <person name="Baker S.E."/>
            <person name="Benoit I."/>
            <person name="Brakhage A.A."/>
            <person name="Braus G.H."/>
            <person name="Fischer R."/>
            <person name="Frisvad J.C."/>
            <person name="Goldman G.H."/>
            <person name="Houbraken J."/>
            <person name="Oakley B."/>
            <person name="Pocsi I."/>
            <person name="Scazzocchio C."/>
            <person name="Seiboth B."/>
            <person name="vanKuyk P.A."/>
            <person name="Wortman J."/>
            <person name="Dyer P.S."/>
            <person name="Grigoriev I.V."/>
        </authorList>
    </citation>
    <scope>NUCLEOTIDE SEQUENCE [LARGE SCALE GENOMIC DNA]</scope>
    <source>
        <strain evidence="2">CBS 593.65</strain>
    </source>
</reference>
<accession>A0A1L9T0M1</accession>
<dbReference type="Pfam" id="PF20174">
    <property type="entry name" value="DUF6540"/>
    <property type="match status" value="1"/>
</dbReference>